<evidence type="ECO:0000313" key="10">
    <source>
        <dbReference type="EMBL" id="MBZ5715671.1"/>
    </source>
</evidence>
<protein>
    <recommendedName>
        <fullName evidence="9">NADH:quinone oxidoreductase/Mrp antiporter transmembrane domain-containing protein</fullName>
    </recommendedName>
</protein>
<proteinExistence type="inferred from homology"/>
<evidence type="ECO:0000256" key="4">
    <source>
        <dbReference type="ARBA" id="ARBA00022692"/>
    </source>
</evidence>
<feature type="transmembrane region" description="Helical" evidence="8">
    <location>
        <begin position="267"/>
        <end position="287"/>
    </location>
</feature>
<accession>A0ABS7U5K7</accession>
<evidence type="ECO:0000256" key="3">
    <source>
        <dbReference type="ARBA" id="ARBA00022475"/>
    </source>
</evidence>
<comment type="similarity">
    <text evidence="2">Belongs to the CPA3 antiporters (TC 2.A.63) subunit D family.</text>
</comment>
<gene>
    <name evidence="10" type="ORF">K7C98_41130</name>
</gene>
<evidence type="ECO:0000256" key="2">
    <source>
        <dbReference type="ARBA" id="ARBA00005346"/>
    </source>
</evidence>
<keyword evidence="11" id="KW-1185">Reference proteome</keyword>
<evidence type="ECO:0000313" key="11">
    <source>
        <dbReference type="Proteomes" id="UP001139031"/>
    </source>
</evidence>
<dbReference type="PANTHER" id="PTHR42703">
    <property type="entry name" value="NADH DEHYDROGENASE"/>
    <property type="match status" value="1"/>
</dbReference>
<keyword evidence="3" id="KW-1003">Cell membrane</keyword>
<dbReference type="RefSeq" id="WP_224197407.1">
    <property type="nucleotide sequence ID" value="NZ_JAIRAU010000057.1"/>
</dbReference>
<comment type="caution">
    <text evidence="10">The sequence shown here is derived from an EMBL/GenBank/DDBJ whole genome shotgun (WGS) entry which is preliminary data.</text>
</comment>
<feature type="transmembrane region" description="Helical" evidence="8">
    <location>
        <begin position="112"/>
        <end position="130"/>
    </location>
</feature>
<feature type="transmembrane region" description="Helical" evidence="8">
    <location>
        <begin position="413"/>
        <end position="432"/>
    </location>
</feature>
<dbReference type="InterPro" id="IPR001750">
    <property type="entry name" value="ND/Mrp_TM"/>
</dbReference>
<feature type="transmembrane region" description="Helical" evidence="8">
    <location>
        <begin position="453"/>
        <end position="476"/>
    </location>
</feature>
<name>A0ABS7U5K7_9BACT</name>
<keyword evidence="4 7" id="KW-0812">Transmembrane</keyword>
<dbReference type="InterPro" id="IPR050586">
    <property type="entry name" value="CPA3_Na-H_Antiporter_D"/>
</dbReference>
<dbReference type="EMBL" id="JAIRAU010000057">
    <property type="protein sequence ID" value="MBZ5715671.1"/>
    <property type="molecule type" value="Genomic_DNA"/>
</dbReference>
<dbReference type="Pfam" id="PF00361">
    <property type="entry name" value="Proton_antipo_M"/>
    <property type="match status" value="1"/>
</dbReference>
<dbReference type="PRINTS" id="PR01437">
    <property type="entry name" value="NUOXDRDTASE4"/>
</dbReference>
<sequence length="490" mass="51356">MSVVLPLFGAVAAFLARARAGQRIGLLISLAVVLCSCGLALQLLEYGADRYGIGGWSAPLGIGLVADGLSAVMLFMTAVVGALTGLHATRYFAPRLSHDSAQAASQAHRRRYFWPLWLFMWAALNALYLSADLFNLYVTLELLGLSAVPLVALAGGPSLAAAMRYLLVSMLGSLAWLFGVALLYSAHGVLDLDRLSGILAPGPAVWAAIALMTGGMLLKTAVFPLHFWLPPAHASAPAPVSALLSAVVVKATFYLVVRLWAQVFPAALSFAAGQLLGYLGAAAILWGSVQALRQDRIKLLLAYSTVAQLGYLFLVFSLAMAPEAAADAWRAAVLFAVAHAFGKAALFLASGNLLLALGHDRIDGLHGVSARLPITMFAFGLAGVNLMGLPPSGSFIAKWWMLIAALRGGRWELVLVLVLGSLLAAAYVLRVLGPALMGPARGPRIAVPALMEWTALALALLSVLAGITVSTSLRLLEVGNPFSPAPGVPQ</sequence>
<evidence type="ECO:0000256" key="6">
    <source>
        <dbReference type="ARBA" id="ARBA00023136"/>
    </source>
</evidence>
<feature type="transmembrane region" description="Helical" evidence="8">
    <location>
        <begin position="299"/>
        <end position="320"/>
    </location>
</feature>
<evidence type="ECO:0000259" key="9">
    <source>
        <dbReference type="Pfam" id="PF00361"/>
    </source>
</evidence>
<dbReference type="InterPro" id="IPR003918">
    <property type="entry name" value="NADH_UbQ_OxRdtase"/>
</dbReference>
<keyword evidence="6 8" id="KW-0472">Membrane</keyword>
<evidence type="ECO:0000256" key="7">
    <source>
        <dbReference type="RuleBase" id="RU000320"/>
    </source>
</evidence>
<comment type="subcellular location">
    <subcellularLocation>
        <location evidence="1">Cell membrane</location>
        <topology evidence="1">Multi-pass membrane protein</topology>
    </subcellularLocation>
    <subcellularLocation>
        <location evidence="7">Membrane</location>
        <topology evidence="7">Multi-pass membrane protein</topology>
    </subcellularLocation>
</comment>
<feature type="transmembrane region" description="Helical" evidence="8">
    <location>
        <begin position="240"/>
        <end position="261"/>
    </location>
</feature>
<dbReference type="Proteomes" id="UP001139031">
    <property type="component" value="Unassembled WGS sequence"/>
</dbReference>
<keyword evidence="5 8" id="KW-1133">Transmembrane helix</keyword>
<feature type="transmembrane region" description="Helical" evidence="8">
    <location>
        <begin position="376"/>
        <end position="401"/>
    </location>
</feature>
<feature type="transmembrane region" description="Helical" evidence="8">
    <location>
        <begin position="204"/>
        <end position="228"/>
    </location>
</feature>
<evidence type="ECO:0000256" key="5">
    <source>
        <dbReference type="ARBA" id="ARBA00022989"/>
    </source>
</evidence>
<dbReference type="PANTHER" id="PTHR42703:SF1">
    <property type="entry name" value="NA(+)_H(+) ANTIPORTER SUBUNIT D1"/>
    <property type="match status" value="1"/>
</dbReference>
<evidence type="ECO:0000256" key="8">
    <source>
        <dbReference type="SAM" id="Phobius"/>
    </source>
</evidence>
<evidence type="ECO:0000256" key="1">
    <source>
        <dbReference type="ARBA" id="ARBA00004651"/>
    </source>
</evidence>
<feature type="transmembrane region" description="Helical" evidence="8">
    <location>
        <begin position="69"/>
        <end position="92"/>
    </location>
</feature>
<reference evidence="10" key="1">
    <citation type="submission" date="2021-08" db="EMBL/GenBank/DDBJ databases">
        <authorList>
            <person name="Stevens D.C."/>
        </authorList>
    </citation>
    <scope>NUCLEOTIDE SEQUENCE</scope>
    <source>
        <strain evidence="10">DSM 53165</strain>
    </source>
</reference>
<organism evidence="10 11">
    <name type="scientific">Nannocystis pusilla</name>
    <dbReference type="NCBI Taxonomy" id="889268"/>
    <lineage>
        <taxon>Bacteria</taxon>
        <taxon>Pseudomonadati</taxon>
        <taxon>Myxococcota</taxon>
        <taxon>Polyangia</taxon>
        <taxon>Nannocystales</taxon>
        <taxon>Nannocystaceae</taxon>
        <taxon>Nannocystis</taxon>
    </lineage>
</organism>
<feature type="domain" description="NADH:quinone oxidoreductase/Mrp antiporter transmembrane" evidence="9">
    <location>
        <begin position="130"/>
        <end position="423"/>
    </location>
</feature>
<feature type="transmembrane region" description="Helical" evidence="8">
    <location>
        <begin position="136"/>
        <end position="153"/>
    </location>
</feature>
<feature type="transmembrane region" description="Helical" evidence="8">
    <location>
        <begin position="332"/>
        <end position="355"/>
    </location>
</feature>
<feature type="transmembrane region" description="Helical" evidence="8">
    <location>
        <begin position="165"/>
        <end position="184"/>
    </location>
</feature>